<dbReference type="GO" id="GO:0022857">
    <property type="term" value="F:transmembrane transporter activity"/>
    <property type="evidence" value="ECO:0007669"/>
    <property type="project" value="TreeGrafter"/>
</dbReference>
<comment type="caution">
    <text evidence="12">The sequence shown here is derived from an EMBL/GenBank/DDBJ whole genome shotgun (WGS) entry which is preliminary data.</text>
</comment>
<reference evidence="12 13" key="1">
    <citation type="submission" date="2020-07" db="EMBL/GenBank/DDBJ databases">
        <title>Sequencing the genomes of 1000 actinobacteria strains.</title>
        <authorList>
            <person name="Klenk H.-P."/>
        </authorList>
    </citation>
    <scope>NUCLEOTIDE SEQUENCE [LARGE SCALE GENOMIC DNA]</scope>
    <source>
        <strain evidence="12 13">DSM 44121</strain>
    </source>
</reference>
<evidence type="ECO:0000259" key="11">
    <source>
        <dbReference type="Pfam" id="PF04290"/>
    </source>
</evidence>
<dbReference type="InterPro" id="IPR007387">
    <property type="entry name" value="TRAP_DctQ"/>
</dbReference>
<keyword evidence="2" id="KW-0813">Transport</keyword>
<protein>
    <submittedName>
        <fullName evidence="12">TRAP-type C4-dicarboxylate transport system permease small subunit</fullName>
    </submittedName>
</protein>
<dbReference type="RefSeq" id="WP_182614825.1">
    <property type="nucleotide sequence ID" value="NZ_BAAATF010000005.1"/>
</dbReference>
<evidence type="ECO:0000256" key="6">
    <source>
        <dbReference type="ARBA" id="ARBA00022989"/>
    </source>
</evidence>
<feature type="transmembrane region" description="Helical" evidence="10">
    <location>
        <begin position="131"/>
        <end position="149"/>
    </location>
</feature>
<comment type="similarity">
    <text evidence="8">Belongs to the TRAP transporter small permease family.</text>
</comment>
<sequence length="192" mass="19988">MKHGLRRLVALLTGVELAIACLATALIFVLILFQAAQRYLPVPQIIWAGELSQFGLIWLTFVAAGVLVTRNGHIAIQLIDNVPGPLVARVVQTLAMVLVAVISAAFTWACWELVHSAGFLTSPALRLPMSWVYALVLVGLVSATVRAAVGAVQIACYGPPPPDHAGLHDELGPGALAAPAGPPAGPAESEGP</sequence>
<evidence type="ECO:0000256" key="4">
    <source>
        <dbReference type="ARBA" id="ARBA00022519"/>
    </source>
</evidence>
<keyword evidence="6 10" id="KW-1133">Transmembrane helix</keyword>
<accession>A0A7W3J6I8</accession>
<proteinExistence type="inferred from homology"/>
<feature type="transmembrane region" description="Helical" evidence="10">
    <location>
        <begin position="90"/>
        <end position="111"/>
    </location>
</feature>
<dbReference type="InterPro" id="IPR055348">
    <property type="entry name" value="DctQ"/>
</dbReference>
<evidence type="ECO:0000256" key="5">
    <source>
        <dbReference type="ARBA" id="ARBA00022692"/>
    </source>
</evidence>
<dbReference type="PANTHER" id="PTHR35011">
    <property type="entry name" value="2,3-DIKETO-L-GULONATE TRAP TRANSPORTER SMALL PERMEASE PROTEIN YIAM"/>
    <property type="match status" value="1"/>
</dbReference>
<keyword evidence="13" id="KW-1185">Reference proteome</keyword>
<gene>
    <name evidence="12" type="ORF">FHX71_001154</name>
</gene>
<keyword evidence="5 10" id="KW-0812">Transmembrane</keyword>
<dbReference type="GO" id="GO:0005886">
    <property type="term" value="C:plasma membrane"/>
    <property type="evidence" value="ECO:0007669"/>
    <property type="project" value="UniProtKB-SubCell"/>
</dbReference>
<keyword evidence="3" id="KW-1003">Cell membrane</keyword>
<evidence type="ECO:0000256" key="1">
    <source>
        <dbReference type="ARBA" id="ARBA00004429"/>
    </source>
</evidence>
<feature type="domain" description="Tripartite ATP-independent periplasmic transporters DctQ component" evidence="11">
    <location>
        <begin position="27"/>
        <end position="154"/>
    </location>
</feature>
<feature type="transmembrane region" description="Helical" evidence="10">
    <location>
        <begin position="9"/>
        <end position="33"/>
    </location>
</feature>
<dbReference type="Proteomes" id="UP000540568">
    <property type="component" value="Unassembled WGS sequence"/>
</dbReference>
<evidence type="ECO:0000256" key="3">
    <source>
        <dbReference type="ARBA" id="ARBA00022475"/>
    </source>
</evidence>
<evidence type="ECO:0000256" key="9">
    <source>
        <dbReference type="SAM" id="MobiDB-lite"/>
    </source>
</evidence>
<evidence type="ECO:0000256" key="7">
    <source>
        <dbReference type="ARBA" id="ARBA00023136"/>
    </source>
</evidence>
<keyword evidence="4" id="KW-0997">Cell inner membrane</keyword>
<evidence type="ECO:0000256" key="2">
    <source>
        <dbReference type="ARBA" id="ARBA00022448"/>
    </source>
</evidence>
<comment type="subcellular location">
    <subcellularLocation>
        <location evidence="1">Cell inner membrane</location>
        <topology evidence="1">Multi-pass membrane protein</topology>
    </subcellularLocation>
</comment>
<dbReference type="Pfam" id="PF04290">
    <property type="entry name" value="DctQ"/>
    <property type="match status" value="1"/>
</dbReference>
<evidence type="ECO:0000256" key="10">
    <source>
        <dbReference type="SAM" id="Phobius"/>
    </source>
</evidence>
<organism evidence="12 13">
    <name type="scientific">Promicromonospora sukumoe</name>
    <dbReference type="NCBI Taxonomy" id="88382"/>
    <lineage>
        <taxon>Bacteria</taxon>
        <taxon>Bacillati</taxon>
        <taxon>Actinomycetota</taxon>
        <taxon>Actinomycetes</taxon>
        <taxon>Micrococcales</taxon>
        <taxon>Promicromonosporaceae</taxon>
        <taxon>Promicromonospora</taxon>
    </lineage>
</organism>
<evidence type="ECO:0000256" key="8">
    <source>
        <dbReference type="ARBA" id="ARBA00038436"/>
    </source>
</evidence>
<evidence type="ECO:0000313" key="12">
    <source>
        <dbReference type="EMBL" id="MBA8807212.1"/>
    </source>
</evidence>
<keyword evidence="7 10" id="KW-0472">Membrane</keyword>
<name>A0A7W3J6I8_9MICO</name>
<dbReference type="PANTHER" id="PTHR35011:SF2">
    <property type="entry name" value="2,3-DIKETO-L-GULONATE TRAP TRANSPORTER SMALL PERMEASE PROTEIN YIAM"/>
    <property type="match status" value="1"/>
</dbReference>
<dbReference type="AlphaFoldDB" id="A0A7W3J6I8"/>
<feature type="region of interest" description="Disordered" evidence="9">
    <location>
        <begin position="165"/>
        <end position="192"/>
    </location>
</feature>
<feature type="transmembrane region" description="Helical" evidence="10">
    <location>
        <begin position="45"/>
        <end position="69"/>
    </location>
</feature>
<dbReference type="EMBL" id="JACGWV010000001">
    <property type="protein sequence ID" value="MBA8807212.1"/>
    <property type="molecule type" value="Genomic_DNA"/>
</dbReference>
<evidence type="ECO:0000313" key="13">
    <source>
        <dbReference type="Proteomes" id="UP000540568"/>
    </source>
</evidence>
<dbReference type="GO" id="GO:0015740">
    <property type="term" value="P:C4-dicarboxylate transport"/>
    <property type="evidence" value="ECO:0007669"/>
    <property type="project" value="TreeGrafter"/>
</dbReference>